<accession>A0A2A2L5A4</accession>
<evidence type="ECO:0000313" key="1">
    <source>
        <dbReference type="EMBL" id="PAV81334.1"/>
    </source>
</evidence>
<evidence type="ECO:0008006" key="3">
    <source>
        <dbReference type="Google" id="ProtNLM"/>
    </source>
</evidence>
<dbReference type="AlphaFoldDB" id="A0A2A2L5A4"/>
<dbReference type="PANTHER" id="PTHR21503:SF8">
    <property type="entry name" value="F-BOX ASSOCIATED DOMAIN-CONTAINING PROTEIN-RELATED"/>
    <property type="match status" value="1"/>
</dbReference>
<keyword evidence="2" id="KW-1185">Reference proteome</keyword>
<sequence>MGKKARPSPSNFGSKSEIDCLMKTWKEFCYWNDLPYDTKHAAVLASGSDSNEPSSSSDLYSRSFSRIFYEECGTYNYEMCISKWTGTERKDYRKEHNESLLTEEVRFRAWTYFCKLLECGHTAKALEIDIEALDSDYRNMLENSLKSAINSKKEICEMLSLKIADYDDILWVFKLMAPLIQSLSIKIYDKHLKFDSATLFEEFCGLEELTNMKTLNVKCPVTMTDNQFLALNAVSIRLRSDSITALGYNDYIKRWCSSDSQIKSFFCVHTRATSLLTNKCLKSILKEVKYKMINVGELSDDEFIAIENEFKMRSYPSYKTSTHNESWMYFCRLLSKAKFIDLLEIHLDYIKDSSKYMLDQALENSPFEQFPCNHLKLNVLDYSDLKWLIGKMGPITEKLTIQCKNSPELSALFNDLFDLEPVINCENLDIANLCLISSEQFMSLKFITCKLKTETIRSYQYNDYVKRWCSAESPHRTYLQINTGRFSYMECDEVILEDVNYKKFFALSAFDYKLVDLEQMLNHALIHKAFMVFPNDKTSTRRGLLLITPDYIIFATLRITESEEYFQKDLDKFLRNF</sequence>
<name>A0A2A2L5A4_9BILA</name>
<proteinExistence type="predicted"/>
<protein>
    <recommendedName>
        <fullName evidence="3">F-box domain-containing protein</fullName>
    </recommendedName>
</protein>
<organism evidence="1 2">
    <name type="scientific">Diploscapter pachys</name>
    <dbReference type="NCBI Taxonomy" id="2018661"/>
    <lineage>
        <taxon>Eukaryota</taxon>
        <taxon>Metazoa</taxon>
        <taxon>Ecdysozoa</taxon>
        <taxon>Nematoda</taxon>
        <taxon>Chromadorea</taxon>
        <taxon>Rhabditida</taxon>
        <taxon>Rhabditina</taxon>
        <taxon>Rhabditomorpha</taxon>
        <taxon>Rhabditoidea</taxon>
        <taxon>Rhabditidae</taxon>
        <taxon>Diploscapter</taxon>
    </lineage>
</organism>
<comment type="caution">
    <text evidence="1">The sequence shown here is derived from an EMBL/GenBank/DDBJ whole genome shotgun (WGS) entry which is preliminary data.</text>
</comment>
<dbReference type="PANTHER" id="PTHR21503">
    <property type="entry name" value="F-BOX-CONTAINING HYPOTHETICAL PROTEIN C.ELEGANS"/>
    <property type="match status" value="1"/>
</dbReference>
<dbReference type="Proteomes" id="UP000218231">
    <property type="component" value="Unassembled WGS sequence"/>
</dbReference>
<dbReference type="EMBL" id="LIAE01007184">
    <property type="protein sequence ID" value="PAV81334.1"/>
    <property type="molecule type" value="Genomic_DNA"/>
</dbReference>
<evidence type="ECO:0000313" key="2">
    <source>
        <dbReference type="Proteomes" id="UP000218231"/>
    </source>
</evidence>
<reference evidence="1 2" key="1">
    <citation type="journal article" date="2017" name="Curr. Biol.">
        <title>Genome architecture and evolution of a unichromosomal asexual nematode.</title>
        <authorList>
            <person name="Fradin H."/>
            <person name="Zegar C."/>
            <person name="Gutwein M."/>
            <person name="Lucas J."/>
            <person name="Kovtun M."/>
            <person name="Corcoran D."/>
            <person name="Baugh L.R."/>
            <person name="Kiontke K."/>
            <person name="Gunsalus K."/>
            <person name="Fitch D.H."/>
            <person name="Piano F."/>
        </authorList>
    </citation>
    <scope>NUCLEOTIDE SEQUENCE [LARGE SCALE GENOMIC DNA]</scope>
    <source>
        <strain evidence="1">PF1309</strain>
    </source>
</reference>
<gene>
    <name evidence="1" type="ORF">WR25_09319</name>
</gene>